<dbReference type="AlphaFoldDB" id="A0A170SF75"/>
<sequence length="178" mass="19131">MLSVEVPISLSQEFEGETPVDVSLYDIDISDNNDQVEVSANEVNVSESVESAQQDSVDTSVNGSPAKMGNMFIDLSHGTEDLAEFLKSINSNAVNVPLGVSNDGNQLADIVNVSDSDMDQPFQKEEMSNIHDDNNSGGVNDEDLGGMYGLLLLGGFFSVMGSMHGHYYPCCCESIFFG</sequence>
<comment type="caution">
    <text evidence="1">The sequence shown here is derived from an EMBL/GenBank/DDBJ whole genome shotgun (WGS) entry which is preliminary data.</text>
</comment>
<evidence type="ECO:0000313" key="1">
    <source>
        <dbReference type="EMBL" id="GAT77963.1"/>
    </source>
</evidence>
<dbReference type="Proteomes" id="UP000092731">
    <property type="component" value="Unassembled WGS sequence"/>
</dbReference>
<dbReference type="RefSeq" id="WP_065433587.1">
    <property type="nucleotide sequence ID" value="NZ_BDDM01000052.1"/>
</dbReference>
<accession>A0A170SF75</accession>
<evidence type="ECO:0000313" key="2">
    <source>
        <dbReference type="Proteomes" id="UP000092731"/>
    </source>
</evidence>
<gene>
    <name evidence="1" type="ORF">EHRUM3_01680</name>
</gene>
<name>A0A170SF75_EHRRU</name>
<reference evidence="2" key="1">
    <citation type="submission" date="2016-05" db="EMBL/GenBank/DDBJ databases">
        <title>Draft genome sequences of four strains of Ehrlichia ruminantium, a tick-borne pathogen of ruminants, isolated from Zimbabwe, The Gambia and Ghana.</title>
        <authorList>
            <person name="Nakao R."/>
            <person name="Jongejan F."/>
            <person name="Sugimoto C."/>
        </authorList>
    </citation>
    <scope>NUCLEOTIDE SEQUENCE [LARGE SCALE GENOMIC DNA]</scope>
    <source>
        <strain evidence="2">Pokoase 417</strain>
    </source>
</reference>
<protein>
    <submittedName>
        <fullName evidence="1">Uncharacterized protein</fullName>
    </submittedName>
</protein>
<proteinExistence type="predicted"/>
<dbReference type="EMBL" id="BDDM01000052">
    <property type="protein sequence ID" value="GAT77963.1"/>
    <property type="molecule type" value="Genomic_DNA"/>
</dbReference>
<organism evidence="1 2">
    <name type="scientific">Ehrlichia ruminantium</name>
    <name type="common">heartwater rickettsia</name>
    <name type="synonym">Cowdria ruminantium</name>
    <dbReference type="NCBI Taxonomy" id="779"/>
    <lineage>
        <taxon>Bacteria</taxon>
        <taxon>Pseudomonadati</taxon>
        <taxon>Pseudomonadota</taxon>
        <taxon>Alphaproteobacteria</taxon>
        <taxon>Rickettsiales</taxon>
        <taxon>Anaplasmataceae</taxon>
        <taxon>Ehrlichia</taxon>
    </lineage>
</organism>